<organism evidence="1 2">
    <name type="scientific">Tahibacter aquaticus</name>
    <dbReference type="NCBI Taxonomy" id="520092"/>
    <lineage>
        <taxon>Bacteria</taxon>
        <taxon>Pseudomonadati</taxon>
        <taxon>Pseudomonadota</taxon>
        <taxon>Gammaproteobacteria</taxon>
        <taxon>Lysobacterales</taxon>
        <taxon>Rhodanobacteraceae</taxon>
        <taxon>Tahibacter</taxon>
    </lineage>
</organism>
<accession>A0A4R6YM04</accession>
<proteinExistence type="predicted"/>
<evidence type="ECO:0000313" key="2">
    <source>
        <dbReference type="Proteomes" id="UP000295293"/>
    </source>
</evidence>
<dbReference type="EMBL" id="SNZH01000021">
    <property type="protein sequence ID" value="TDR38365.1"/>
    <property type="molecule type" value="Genomic_DNA"/>
</dbReference>
<name>A0A4R6YM04_9GAMM</name>
<keyword evidence="2" id="KW-1185">Reference proteome</keyword>
<sequence length="76" mass="8334">MRCKPLTRDALMEQLQRETFGYFLHETNPVNGLVIDKTAENWPASIAATGLASERVNSFETVGSRVQCSFATSLGA</sequence>
<protein>
    <submittedName>
        <fullName evidence="1">Uncharacterized protein</fullName>
    </submittedName>
</protein>
<evidence type="ECO:0000313" key="1">
    <source>
        <dbReference type="EMBL" id="TDR38365.1"/>
    </source>
</evidence>
<dbReference type="Proteomes" id="UP000295293">
    <property type="component" value="Unassembled WGS sequence"/>
</dbReference>
<gene>
    <name evidence="1" type="ORF">DFR29_12137</name>
</gene>
<comment type="caution">
    <text evidence="1">The sequence shown here is derived from an EMBL/GenBank/DDBJ whole genome shotgun (WGS) entry which is preliminary data.</text>
</comment>
<dbReference type="RefSeq" id="WP_133821468.1">
    <property type="nucleotide sequence ID" value="NZ_SNZH01000021.1"/>
</dbReference>
<dbReference type="AlphaFoldDB" id="A0A4R6YM04"/>
<reference evidence="1 2" key="1">
    <citation type="submission" date="2019-03" db="EMBL/GenBank/DDBJ databases">
        <title>Genomic Encyclopedia of Type Strains, Phase IV (KMG-IV): sequencing the most valuable type-strain genomes for metagenomic binning, comparative biology and taxonomic classification.</title>
        <authorList>
            <person name="Goeker M."/>
        </authorList>
    </citation>
    <scope>NUCLEOTIDE SEQUENCE [LARGE SCALE GENOMIC DNA]</scope>
    <source>
        <strain evidence="1 2">DSM 21667</strain>
    </source>
</reference>
<dbReference type="Gene3D" id="1.50.10.140">
    <property type="match status" value="1"/>
</dbReference>